<reference evidence="2 3" key="1">
    <citation type="submission" date="2020-03" db="EMBL/GenBank/DDBJ databases">
        <title>Draft genome sequences of bacterial isolates from the female urobiome.</title>
        <authorList>
            <person name="Miller-Ensminger T."/>
            <person name="Wolfe A.J."/>
            <person name="Putonti C."/>
        </authorList>
    </citation>
    <scope>NUCLEOTIDE SEQUENCE [LARGE SCALE GENOMIC DNA]</scope>
    <source>
        <strain evidence="2 3">UMB8490</strain>
    </source>
</reference>
<name>A0AAP6XI04_9CORY</name>
<organism evidence="2 3">
    <name type="scientific">Corynebacterium coyleae</name>
    <dbReference type="NCBI Taxonomy" id="53374"/>
    <lineage>
        <taxon>Bacteria</taxon>
        <taxon>Bacillati</taxon>
        <taxon>Actinomycetota</taxon>
        <taxon>Actinomycetes</taxon>
        <taxon>Mycobacteriales</taxon>
        <taxon>Corynebacteriaceae</taxon>
        <taxon>Corynebacterium</taxon>
    </lineage>
</organism>
<gene>
    <name evidence="2" type="ORF">HC138_02390</name>
</gene>
<comment type="caution">
    <text evidence="2">The sequence shown here is derived from an EMBL/GenBank/DDBJ whole genome shotgun (WGS) entry which is preliminary data.</text>
</comment>
<accession>A0AAP6XI04</accession>
<protein>
    <submittedName>
        <fullName evidence="2">Helix-turn-helix domain-containing protein</fullName>
    </submittedName>
</protein>
<dbReference type="AlphaFoldDB" id="A0AAP6XI04"/>
<sequence length="78" mass="8614">MISLEQWAQIRYLRGQGLSIRKIANEVGCAKKTVERALASDSPPQYPPRRAKTTSFDAFEPQVRALLAETPVASLSVV</sequence>
<evidence type="ECO:0000313" key="3">
    <source>
        <dbReference type="Proteomes" id="UP000591626"/>
    </source>
</evidence>
<dbReference type="Gene3D" id="1.10.10.60">
    <property type="entry name" value="Homeodomain-like"/>
    <property type="match status" value="1"/>
</dbReference>
<dbReference type="Pfam" id="PF02796">
    <property type="entry name" value="HTH_7"/>
    <property type="match status" value="1"/>
</dbReference>
<dbReference type="InterPro" id="IPR017894">
    <property type="entry name" value="HTH_IS21_transposase_type"/>
</dbReference>
<dbReference type="EMBL" id="JAAUVV010000002">
    <property type="protein sequence ID" value="NJJ03224.1"/>
    <property type="molecule type" value="Genomic_DNA"/>
</dbReference>
<evidence type="ECO:0000259" key="1">
    <source>
        <dbReference type="PROSITE" id="PS50531"/>
    </source>
</evidence>
<proteinExistence type="predicted"/>
<feature type="domain" description="HTH IS21-type" evidence="1">
    <location>
        <begin position="5"/>
        <end position="67"/>
    </location>
</feature>
<dbReference type="Proteomes" id="UP000591626">
    <property type="component" value="Unassembled WGS sequence"/>
</dbReference>
<dbReference type="RefSeq" id="WP_167615820.1">
    <property type="nucleotide sequence ID" value="NZ_JAAUVV010000002.1"/>
</dbReference>
<dbReference type="GO" id="GO:0000150">
    <property type="term" value="F:DNA strand exchange activity"/>
    <property type="evidence" value="ECO:0007669"/>
    <property type="project" value="InterPro"/>
</dbReference>
<dbReference type="InterPro" id="IPR006120">
    <property type="entry name" value="Resolvase_HTH_dom"/>
</dbReference>
<dbReference type="PROSITE" id="PS50531">
    <property type="entry name" value="HTH_IS21"/>
    <property type="match status" value="1"/>
</dbReference>
<dbReference type="GO" id="GO:0003677">
    <property type="term" value="F:DNA binding"/>
    <property type="evidence" value="ECO:0007669"/>
    <property type="project" value="InterPro"/>
</dbReference>
<evidence type="ECO:0000313" key="2">
    <source>
        <dbReference type="EMBL" id="NJJ03224.1"/>
    </source>
</evidence>